<dbReference type="EMBL" id="JACIIV010000002">
    <property type="protein sequence ID" value="MBB6226146.1"/>
    <property type="molecule type" value="Genomic_DNA"/>
</dbReference>
<accession>A0A841L1F2</accession>
<keyword evidence="1" id="KW-1133">Transmembrane helix</keyword>
<evidence type="ECO:0000256" key="1">
    <source>
        <dbReference type="SAM" id="Phobius"/>
    </source>
</evidence>
<dbReference type="RefSeq" id="WP_184194306.1">
    <property type="nucleotide sequence ID" value="NZ_BMOX01000011.1"/>
</dbReference>
<name>A0A841L1F2_9SPHN</name>
<protein>
    <submittedName>
        <fullName evidence="2">Preprotein translocase subunit SecG</fullName>
    </submittedName>
</protein>
<evidence type="ECO:0000313" key="2">
    <source>
        <dbReference type="EMBL" id="MBB6226146.1"/>
    </source>
</evidence>
<organism evidence="2 3">
    <name type="scientific">Polymorphobacter multimanifer</name>
    <dbReference type="NCBI Taxonomy" id="1070431"/>
    <lineage>
        <taxon>Bacteria</taxon>
        <taxon>Pseudomonadati</taxon>
        <taxon>Pseudomonadota</taxon>
        <taxon>Alphaproteobacteria</taxon>
        <taxon>Sphingomonadales</taxon>
        <taxon>Sphingosinicellaceae</taxon>
        <taxon>Polymorphobacter</taxon>
    </lineage>
</organism>
<dbReference type="Proteomes" id="UP000538147">
    <property type="component" value="Unassembled WGS sequence"/>
</dbReference>
<keyword evidence="1" id="KW-0472">Membrane</keyword>
<keyword evidence="3" id="KW-1185">Reference proteome</keyword>
<comment type="caution">
    <text evidence="2">The sequence shown here is derived from an EMBL/GenBank/DDBJ whole genome shotgun (WGS) entry which is preliminary data.</text>
</comment>
<proteinExistence type="predicted"/>
<gene>
    <name evidence="2" type="ORF">FHS79_000299</name>
</gene>
<reference evidence="2 3" key="1">
    <citation type="submission" date="2020-08" db="EMBL/GenBank/DDBJ databases">
        <title>Genomic Encyclopedia of Type Strains, Phase IV (KMG-IV): sequencing the most valuable type-strain genomes for metagenomic binning, comparative biology and taxonomic classification.</title>
        <authorList>
            <person name="Goeker M."/>
        </authorList>
    </citation>
    <scope>NUCLEOTIDE SEQUENCE [LARGE SCALE GENOMIC DNA]</scope>
    <source>
        <strain evidence="2 3">DSM 102189</strain>
    </source>
</reference>
<keyword evidence="1" id="KW-0812">Transmembrane</keyword>
<dbReference type="AlphaFoldDB" id="A0A841L1F2"/>
<feature type="transmembrane region" description="Helical" evidence="1">
    <location>
        <begin position="12"/>
        <end position="30"/>
    </location>
</feature>
<evidence type="ECO:0000313" key="3">
    <source>
        <dbReference type="Proteomes" id="UP000538147"/>
    </source>
</evidence>
<sequence length="50" mass="5365">MDTGTLLPSLNLFTLVAVFLVLVIGFAIYWSKRSNRAPKDGGPPTEDGSV</sequence>